<dbReference type="KEGG" id="mpi:Mpet_1240"/>
<keyword evidence="6" id="KW-0143">Chaperone</keyword>
<keyword evidence="4" id="KW-0963">Cytoplasm</keyword>
<evidence type="ECO:0000313" key="11">
    <source>
        <dbReference type="EMBL" id="ADN36000.1"/>
    </source>
</evidence>
<dbReference type="InterPro" id="IPR010916">
    <property type="entry name" value="TonB_box_CS"/>
</dbReference>
<dbReference type="Gene3D" id="3.10.50.40">
    <property type="match status" value="1"/>
</dbReference>
<dbReference type="Pfam" id="PF00254">
    <property type="entry name" value="FKBP_C"/>
    <property type="match status" value="1"/>
</dbReference>
<dbReference type="eggNOG" id="arCOG00981">
    <property type="taxonomic scope" value="Archaea"/>
</dbReference>
<name>E1RDP7_METP4</name>
<keyword evidence="12" id="KW-1185">Reference proteome</keyword>
<evidence type="ECO:0000256" key="9">
    <source>
        <dbReference type="RuleBase" id="RU003915"/>
    </source>
</evidence>
<dbReference type="PROSITE" id="PS50059">
    <property type="entry name" value="FKBP_PPIASE"/>
    <property type="match status" value="1"/>
</dbReference>
<reference evidence="11 12" key="1">
    <citation type="journal article" date="2010" name="Stand. Genomic Sci.">
        <title>Complete genome sequence of Methanoplanus petrolearius type strain (SEBR 4847).</title>
        <authorList>
            <person name="Brambilla E."/>
            <person name="Djao O.D."/>
            <person name="Daligault H."/>
            <person name="Lapidus A."/>
            <person name="Lucas S."/>
            <person name="Hammon N."/>
            <person name="Nolan M."/>
            <person name="Tice H."/>
            <person name="Cheng J.F."/>
            <person name="Han C."/>
            <person name="Tapia R."/>
            <person name="Goodwin L."/>
            <person name="Pitluck S."/>
            <person name="Liolios K."/>
            <person name="Ivanova N."/>
            <person name="Mavromatis K."/>
            <person name="Mikhailova N."/>
            <person name="Pati A."/>
            <person name="Chen A."/>
            <person name="Palaniappan K."/>
            <person name="Land M."/>
            <person name="Hauser L."/>
            <person name="Chang Y.J."/>
            <person name="Jeffries C.D."/>
            <person name="Rohde M."/>
            <person name="Spring S."/>
            <person name="Sikorski J."/>
            <person name="Goker M."/>
            <person name="Woyke T."/>
            <person name="Bristow J."/>
            <person name="Eisen J.A."/>
            <person name="Markowitz V."/>
            <person name="Hugenholtz P."/>
            <person name="Kyrpides N.C."/>
            <person name="Klenk H.P."/>
        </authorList>
    </citation>
    <scope>NUCLEOTIDE SEQUENCE [LARGE SCALE GENOMIC DNA]</scope>
    <source>
        <strain evidence="12">DSM 11571 / OCM 486 / SEBR 4847</strain>
    </source>
</reference>
<evidence type="ECO:0000256" key="5">
    <source>
        <dbReference type="ARBA" id="ARBA00023110"/>
    </source>
</evidence>
<dbReference type="InterPro" id="IPR046357">
    <property type="entry name" value="PPIase_dom_sf"/>
</dbReference>
<dbReference type="PROSITE" id="PS51257">
    <property type="entry name" value="PROKAR_LIPOPROTEIN"/>
    <property type="match status" value="1"/>
</dbReference>
<dbReference type="GeneID" id="9743706"/>
<dbReference type="GO" id="GO:0003755">
    <property type="term" value="F:peptidyl-prolyl cis-trans isomerase activity"/>
    <property type="evidence" value="ECO:0007669"/>
    <property type="project" value="UniProtKB-UniRule"/>
</dbReference>
<dbReference type="EC" id="5.2.1.8" evidence="9"/>
<dbReference type="OrthoDB" id="8615at2157"/>
<evidence type="ECO:0000313" key="12">
    <source>
        <dbReference type="Proteomes" id="UP000006565"/>
    </source>
</evidence>
<feature type="domain" description="PPIase FKBP-type" evidence="10">
    <location>
        <begin position="65"/>
        <end position="158"/>
    </location>
</feature>
<dbReference type="Proteomes" id="UP000006565">
    <property type="component" value="Chromosome"/>
</dbReference>
<accession>E1RDP7</accession>
<proteinExistence type="inferred from homology"/>
<dbReference type="PROSITE" id="PS00430">
    <property type="entry name" value="TONB_DEPENDENT_REC_1"/>
    <property type="match status" value="1"/>
</dbReference>
<keyword evidence="7 8" id="KW-0413">Isomerase</keyword>
<comment type="similarity">
    <text evidence="3 9">Belongs to the FKBP-type PPIase family.</text>
</comment>
<sequence length="202" mass="21958" precursor="true">MAKKITFLLVLSAALLLVLFSGCTDSTGNTNTNNNNVTEEFTFTVTPEATKEINTTSTGIVAEEGDTVSVQYIGTYNNGTVFDESQPGDPLVFTLGNKSMITGFEDAVYGMEIGETKSIHLTPDQAYGEYNPDYLINISRDMISNDTEIYEGDQIILKSADGSLFQVTVVEITNDTVVVDANSMMAGKELNFEITLEDIDKA</sequence>
<evidence type="ECO:0000256" key="4">
    <source>
        <dbReference type="ARBA" id="ARBA00022490"/>
    </source>
</evidence>
<comment type="catalytic activity">
    <reaction evidence="1 8 9">
        <text>[protein]-peptidylproline (omega=180) = [protein]-peptidylproline (omega=0)</text>
        <dbReference type="Rhea" id="RHEA:16237"/>
        <dbReference type="Rhea" id="RHEA-COMP:10747"/>
        <dbReference type="Rhea" id="RHEA-COMP:10748"/>
        <dbReference type="ChEBI" id="CHEBI:83833"/>
        <dbReference type="ChEBI" id="CHEBI:83834"/>
        <dbReference type="EC" id="5.2.1.8"/>
    </reaction>
</comment>
<dbReference type="SUPFAM" id="SSF54534">
    <property type="entry name" value="FKBP-like"/>
    <property type="match status" value="1"/>
</dbReference>
<dbReference type="EMBL" id="CP002117">
    <property type="protein sequence ID" value="ADN36000.1"/>
    <property type="molecule type" value="Genomic_DNA"/>
</dbReference>
<evidence type="ECO:0000256" key="2">
    <source>
        <dbReference type="ARBA" id="ARBA00004496"/>
    </source>
</evidence>
<dbReference type="RefSeq" id="WP_013329178.1">
    <property type="nucleotide sequence ID" value="NC_014507.1"/>
</dbReference>
<evidence type="ECO:0000256" key="6">
    <source>
        <dbReference type="ARBA" id="ARBA00023186"/>
    </source>
</evidence>
<dbReference type="GO" id="GO:0005737">
    <property type="term" value="C:cytoplasm"/>
    <property type="evidence" value="ECO:0007669"/>
    <property type="project" value="UniProtKB-SubCell"/>
</dbReference>
<evidence type="ECO:0000256" key="1">
    <source>
        <dbReference type="ARBA" id="ARBA00000971"/>
    </source>
</evidence>
<dbReference type="GO" id="GO:0042026">
    <property type="term" value="P:protein refolding"/>
    <property type="evidence" value="ECO:0007669"/>
    <property type="project" value="UniProtKB-ARBA"/>
</dbReference>
<dbReference type="HOGENOM" id="CLU_098197_2_1_2"/>
<evidence type="ECO:0000256" key="8">
    <source>
        <dbReference type="PROSITE-ProRule" id="PRU00277"/>
    </source>
</evidence>
<dbReference type="PANTHER" id="PTHR47861">
    <property type="entry name" value="FKBP-TYPE PEPTIDYL-PROLYL CIS-TRANS ISOMERASE SLYD"/>
    <property type="match status" value="1"/>
</dbReference>
<keyword evidence="5 8" id="KW-0697">Rotamase</keyword>
<evidence type="ECO:0000256" key="3">
    <source>
        <dbReference type="ARBA" id="ARBA00006577"/>
    </source>
</evidence>
<protein>
    <recommendedName>
        <fullName evidence="9">Peptidyl-prolyl cis-trans isomerase</fullName>
        <ecNumber evidence="9">5.2.1.8</ecNumber>
    </recommendedName>
</protein>
<evidence type="ECO:0000259" key="10">
    <source>
        <dbReference type="PROSITE" id="PS50059"/>
    </source>
</evidence>
<dbReference type="STRING" id="679926.Mpet_1240"/>
<gene>
    <name evidence="11" type="ordered locus">Mpet_1240</name>
</gene>
<evidence type="ECO:0000256" key="7">
    <source>
        <dbReference type="ARBA" id="ARBA00023235"/>
    </source>
</evidence>
<organism evidence="11 12">
    <name type="scientific">Methanolacinia petrolearia (strain DSM 11571 / OCM 486 / SEBR 4847)</name>
    <name type="common">Methanoplanus petrolearius</name>
    <dbReference type="NCBI Taxonomy" id="679926"/>
    <lineage>
        <taxon>Archaea</taxon>
        <taxon>Methanobacteriati</taxon>
        <taxon>Methanobacteriota</taxon>
        <taxon>Stenosarchaea group</taxon>
        <taxon>Methanomicrobia</taxon>
        <taxon>Methanomicrobiales</taxon>
        <taxon>Methanomicrobiaceae</taxon>
        <taxon>Methanolacinia</taxon>
    </lineage>
</organism>
<comment type="subcellular location">
    <subcellularLocation>
        <location evidence="2">Cytoplasm</location>
    </subcellularLocation>
</comment>
<dbReference type="InterPro" id="IPR001179">
    <property type="entry name" value="PPIase_FKBP_dom"/>
</dbReference>
<dbReference type="PANTHER" id="PTHR47861:SF3">
    <property type="entry name" value="FKBP-TYPE PEPTIDYL-PROLYL CIS-TRANS ISOMERASE SLYD"/>
    <property type="match status" value="1"/>
</dbReference>
<dbReference type="AlphaFoldDB" id="E1RDP7"/>